<name>A0A0F9UWD0_9ZZZZ</name>
<reference evidence="1" key="1">
    <citation type="journal article" date="2015" name="Nature">
        <title>Complex archaea that bridge the gap between prokaryotes and eukaryotes.</title>
        <authorList>
            <person name="Spang A."/>
            <person name="Saw J.H."/>
            <person name="Jorgensen S.L."/>
            <person name="Zaremba-Niedzwiedzka K."/>
            <person name="Martijn J."/>
            <person name="Lind A.E."/>
            <person name="van Eijk R."/>
            <person name="Schleper C."/>
            <person name="Guy L."/>
            <person name="Ettema T.J."/>
        </authorList>
    </citation>
    <scope>NUCLEOTIDE SEQUENCE</scope>
</reference>
<gene>
    <name evidence="1" type="ORF">LCGC14_0169980</name>
</gene>
<proteinExistence type="predicted"/>
<dbReference type="AlphaFoldDB" id="A0A0F9UWD0"/>
<organism evidence="1">
    <name type="scientific">marine sediment metagenome</name>
    <dbReference type="NCBI Taxonomy" id="412755"/>
    <lineage>
        <taxon>unclassified sequences</taxon>
        <taxon>metagenomes</taxon>
        <taxon>ecological metagenomes</taxon>
    </lineage>
</organism>
<sequence length="247" mass="27218">MTSNLLFDPFAEMPFNGYLDPTSGEPTYYRSLAHFVYSEMMRSVDPQYQAYLIGLDDSELFRLEVEDVALGQASCSTSDLQQLVYAGVYMQAASNKEAYSVILNSPELVSVQDCDLADDIASVLGRFISDLQSSDQLLRVAFMLEGVSPDFLNEVLSKLFKKRAANCILAVGRPTANIVLSDYARGQRAAFLMVGDEEGADVLATQLQRRTSHVYHLACGIASEASAARIQHLESHGVQIRKILENA</sequence>
<accession>A0A0F9UWD0</accession>
<evidence type="ECO:0000313" key="1">
    <source>
        <dbReference type="EMBL" id="KKN96069.1"/>
    </source>
</evidence>
<comment type="caution">
    <text evidence="1">The sequence shown here is derived from an EMBL/GenBank/DDBJ whole genome shotgun (WGS) entry which is preliminary data.</text>
</comment>
<dbReference type="EMBL" id="LAZR01000066">
    <property type="protein sequence ID" value="KKN96069.1"/>
    <property type="molecule type" value="Genomic_DNA"/>
</dbReference>
<protein>
    <submittedName>
        <fullName evidence="1">Uncharacterized protein</fullName>
    </submittedName>
</protein>